<keyword evidence="4" id="KW-1185">Reference proteome</keyword>
<dbReference type="PANTHER" id="PTHR22826">
    <property type="entry name" value="RHO GUANINE EXCHANGE FACTOR-RELATED"/>
    <property type="match status" value="1"/>
</dbReference>
<dbReference type="AlphaFoldDB" id="A0A3M7P5P3"/>
<keyword evidence="1" id="KW-0344">Guanine-nucleotide releasing factor</keyword>
<accession>A0A3M7P5P3</accession>
<dbReference type="Pfam" id="PF00435">
    <property type="entry name" value="Spectrin"/>
    <property type="match status" value="2"/>
</dbReference>
<dbReference type="GO" id="GO:0005085">
    <property type="term" value="F:guanyl-nucleotide exchange factor activity"/>
    <property type="evidence" value="ECO:0007669"/>
    <property type="project" value="UniProtKB-KW"/>
</dbReference>
<organism evidence="3 4">
    <name type="scientific">Brachionus plicatilis</name>
    <name type="common">Marine rotifer</name>
    <name type="synonym">Brachionus muelleri</name>
    <dbReference type="NCBI Taxonomy" id="10195"/>
    <lineage>
        <taxon>Eukaryota</taxon>
        <taxon>Metazoa</taxon>
        <taxon>Spiralia</taxon>
        <taxon>Gnathifera</taxon>
        <taxon>Rotifera</taxon>
        <taxon>Eurotatoria</taxon>
        <taxon>Monogononta</taxon>
        <taxon>Pseudotrocha</taxon>
        <taxon>Ploima</taxon>
        <taxon>Brachionidae</taxon>
        <taxon>Brachionus</taxon>
    </lineage>
</organism>
<dbReference type="SMART" id="SM00150">
    <property type="entry name" value="SPEC"/>
    <property type="match status" value="3"/>
</dbReference>
<dbReference type="Proteomes" id="UP000276133">
    <property type="component" value="Unassembled WGS sequence"/>
</dbReference>
<dbReference type="GO" id="GO:0019898">
    <property type="term" value="C:extrinsic component of membrane"/>
    <property type="evidence" value="ECO:0007669"/>
    <property type="project" value="TreeGrafter"/>
</dbReference>
<dbReference type="PANTHER" id="PTHR22826:SF210">
    <property type="entry name" value="RHO GUANINE NUCLEOTIDE EXCHANGE FACTOR (GEF) 25B-RELATED"/>
    <property type="match status" value="1"/>
</dbReference>
<dbReference type="OrthoDB" id="10256089at2759"/>
<evidence type="ECO:0000313" key="3">
    <source>
        <dbReference type="EMBL" id="RMZ94451.1"/>
    </source>
</evidence>
<proteinExistence type="predicted"/>
<dbReference type="InterPro" id="IPR051336">
    <property type="entry name" value="RhoGEF_Guanine_NuclExch_SF"/>
</dbReference>
<dbReference type="STRING" id="10195.A0A3M7P5P3"/>
<name>A0A3M7P5P3_BRAPC</name>
<protein>
    <submittedName>
        <fullName evidence="3">Triple functional domain</fullName>
    </submittedName>
</protein>
<sequence length="731" mass="86075">MLPGSKVYNWLENHGEVFLRRNQSIGKNLMRAKMLHLSHENFVKVLKNTITNVEKLLASADDLVLNGEFEPQDVYTMTKELEQRMTQFLQRVEKRKNILDLSVLFHTHVVELDNWFNELKIQWTGLNLNDINFNSTNLDIVNSCIDNLEKHLEVLGEQKTVTNDAVDKTLAEGDSLLSYLSENNHESKQSSQQHLDSTVQSIKSRHTDIDKLLSSLKKRLEITLQIKQFEKDALETSHNLEHWAEELKYLDEQEHEDKTAESAETWLHSQIQTANQMQVLVFELLQRGNDLVQNLEKIDPENSLNLSAAKQKIQSFIEYLNEREKELHELAIKQQRKLGQCLQINQLETECTQLLNYISNIEMTLFSMLKFARNLEDAEVVKKEHEIFKSNLERVSSSVSVLQSKAQRIFMDNQQNRVVSKFEQLMNNLNSKWQMLLIYIDNRTRLVMAQINFYKYTDQVTTVLESLELEYARDEDWYEKSKNEYDPEQFLQAQIQIHNQKKQSFLKACNWARRTGETFQKYSMRNICDAKMTNSNILHEIEKNTKQIMDDIHLREERTIKSWTNRKNSLDECFQYVIFEKSSKEALAWLAECEASYLGKFQNLGHDRDEMKKLYKEFCEFTERLKNQQGYVNLLIELSPKLLESSIRYGNNIAMWANKVEGRYKEFFNVMSKVQQAYGVQIEAFGCESAKHLAEITNRVILNQEPVIDHKKQQEILKQNEQKQKLVKKRQ</sequence>
<evidence type="ECO:0000259" key="2">
    <source>
        <dbReference type="Pfam" id="PF23323"/>
    </source>
</evidence>
<dbReference type="Gene3D" id="1.20.58.60">
    <property type="match status" value="3"/>
</dbReference>
<gene>
    <name evidence="3" type="ORF">BpHYR1_054253</name>
</gene>
<dbReference type="GO" id="GO:0005737">
    <property type="term" value="C:cytoplasm"/>
    <property type="evidence" value="ECO:0007669"/>
    <property type="project" value="TreeGrafter"/>
</dbReference>
<dbReference type="InterPro" id="IPR058918">
    <property type="entry name" value="KALRN/TRIO-like_spectrin"/>
</dbReference>
<reference evidence="3 4" key="1">
    <citation type="journal article" date="2018" name="Sci. Rep.">
        <title>Genomic signatures of local adaptation to the degree of environmental predictability in rotifers.</title>
        <authorList>
            <person name="Franch-Gras L."/>
            <person name="Hahn C."/>
            <person name="Garcia-Roger E.M."/>
            <person name="Carmona M.J."/>
            <person name="Serra M."/>
            <person name="Gomez A."/>
        </authorList>
    </citation>
    <scope>NUCLEOTIDE SEQUENCE [LARGE SCALE GENOMIC DNA]</scope>
    <source>
        <strain evidence="3">HYR1</strain>
    </source>
</reference>
<evidence type="ECO:0000313" key="4">
    <source>
        <dbReference type="Proteomes" id="UP000276133"/>
    </source>
</evidence>
<evidence type="ECO:0000256" key="1">
    <source>
        <dbReference type="ARBA" id="ARBA00022658"/>
    </source>
</evidence>
<comment type="caution">
    <text evidence="3">The sequence shown here is derived from an EMBL/GenBank/DDBJ whole genome shotgun (WGS) entry which is preliminary data.</text>
</comment>
<dbReference type="Pfam" id="PF23323">
    <property type="entry name" value="Spectrin_6"/>
    <property type="match status" value="1"/>
</dbReference>
<dbReference type="InterPro" id="IPR002017">
    <property type="entry name" value="Spectrin_repeat"/>
</dbReference>
<dbReference type="InterPro" id="IPR018159">
    <property type="entry name" value="Spectrin/alpha-actinin"/>
</dbReference>
<feature type="domain" description="Kalirin/TRIO-like spectrin repeats" evidence="2">
    <location>
        <begin position="225"/>
        <end position="331"/>
    </location>
</feature>
<dbReference type="SUPFAM" id="SSF46966">
    <property type="entry name" value="Spectrin repeat"/>
    <property type="match status" value="3"/>
</dbReference>
<dbReference type="EMBL" id="REGN01013046">
    <property type="protein sequence ID" value="RMZ94451.1"/>
    <property type="molecule type" value="Genomic_DNA"/>
</dbReference>